<dbReference type="Gene3D" id="2.40.170.20">
    <property type="entry name" value="TonB-dependent receptor, beta-barrel domain"/>
    <property type="match status" value="1"/>
</dbReference>
<dbReference type="NCBIfam" id="TIGR04057">
    <property type="entry name" value="SusC_RagA_signa"/>
    <property type="match status" value="1"/>
</dbReference>
<dbReference type="GO" id="GO:0006826">
    <property type="term" value="P:iron ion transport"/>
    <property type="evidence" value="ECO:0007669"/>
    <property type="project" value="UniProtKB-KW"/>
</dbReference>
<evidence type="ECO:0000256" key="9">
    <source>
        <dbReference type="ARBA" id="ARBA00023237"/>
    </source>
</evidence>
<dbReference type="KEGG" id="anf:AQPE_3164"/>
<keyword evidence="4" id="KW-0406">Ion transport</keyword>
<evidence type="ECO:0000256" key="3">
    <source>
        <dbReference type="ARBA" id="ARBA00022452"/>
    </source>
</evidence>
<keyword evidence="2 10" id="KW-0813">Transport</keyword>
<dbReference type="InterPro" id="IPR000531">
    <property type="entry name" value="Beta-barrel_TonB"/>
</dbReference>
<dbReference type="SUPFAM" id="SSF56935">
    <property type="entry name" value="Porins"/>
    <property type="match status" value="1"/>
</dbReference>
<keyword evidence="14" id="KW-1185">Reference proteome</keyword>
<comment type="similarity">
    <text evidence="10 11">Belongs to the TonB-dependent receptor family.</text>
</comment>
<dbReference type="GO" id="GO:0009279">
    <property type="term" value="C:cell outer membrane"/>
    <property type="evidence" value="ECO:0007669"/>
    <property type="project" value="UniProtKB-SubCell"/>
</dbReference>
<feature type="domain" description="Secretin/TonB short N-terminal" evidence="12">
    <location>
        <begin position="70"/>
        <end position="121"/>
    </location>
</feature>
<dbReference type="InterPro" id="IPR011662">
    <property type="entry name" value="Secretin/TonB_short_N"/>
</dbReference>
<accession>A0A5K7SBM9</accession>
<evidence type="ECO:0000259" key="12">
    <source>
        <dbReference type="SMART" id="SM00965"/>
    </source>
</evidence>
<evidence type="ECO:0000313" key="14">
    <source>
        <dbReference type="Proteomes" id="UP001193389"/>
    </source>
</evidence>
<dbReference type="EMBL" id="AP018694">
    <property type="protein sequence ID" value="BBE18991.1"/>
    <property type="molecule type" value="Genomic_DNA"/>
</dbReference>
<dbReference type="Pfam" id="PF00593">
    <property type="entry name" value="TonB_dep_Rec_b-barrel"/>
    <property type="match status" value="1"/>
</dbReference>
<dbReference type="Pfam" id="PF07660">
    <property type="entry name" value="STN"/>
    <property type="match status" value="1"/>
</dbReference>
<evidence type="ECO:0000256" key="2">
    <source>
        <dbReference type="ARBA" id="ARBA00022448"/>
    </source>
</evidence>
<dbReference type="Gene3D" id="2.170.130.10">
    <property type="entry name" value="TonB-dependent receptor, plug domain"/>
    <property type="match status" value="1"/>
</dbReference>
<evidence type="ECO:0000256" key="8">
    <source>
        <dbReference type="ARBA" id="ARBA00023136"/>
    </source>
</evidence>
<keyword evidence="7 11" id="KW-0798">TonB box</keyword>
<protein>
    <submittedName>
        <fullName evidence="13">SusC, outer membrane protein</fullName>
    </submittedName>
</protein>
<dbReference type="SMART" id="SM00965">
    <property type="entry name" value="STN"/>
    <property type="match status" value="1"/>
</dbReference>
<keyword evidence="4" id="KW-0410">Iron transport</keyword>
<dbReference type="FunFam" id="2.170.130.10:FF:000003">
    <property type="entry name" value="SusC/RagA family TonB-linked outer membrane protein"/>
    <property type="match status" value="1"/>
</dbReference>
<dbReference type="InterPro" id="IPR023997">
    <property type="entry name" value="TonB-dep_OMP_SusC/RagA_CS"/>
</dbReference>
<dbReference type="InterPro" id="IPR036942">
    <property type="entry name" value="Beta-barrel_TonB_sf"/>
</dbReference>
<proteinExistence type="inferred from homology"/>
<name>A0A5K7SBM9_9BACT</name>
<evidence type="ECO:0000256" key="10">
    <source>
        <dbReference type="PROSITE-ProRule" id="PRU01360"/>
    </source>
</evidence>
<dbReference type="Proteomes" id="UP001193389">
    <property type="component" value="Chromosome"/>
</dbReference>
<dbReference type="RefSeq" id="WP_318347269.1">
    <property type="nucleotide sequence ID" value="NZ_AP018694.1"/>
</dbReference>
<sequence length="1126" mass="124249">MKKNEPFRELLYHSLKKTLLIMRIAIILLLVGFLQTHANNAYSQKTKLSMDISNTELVNVLDRIENQTEFFFLYNEKLIDANRIVSISVKDKGIEDVLKSLFSGTDVSYSIIDRKIILSPAESANNTQQQKTVAGKVDDITGAPLPGVSVVVKGTTNGTITDSNGKYTLANIPASAVLQFTFVGMKAQEIAMGNRTTINVTLEEESIGIEEVVAVGYGTQRKESITGSVASMKGNELREMPAANITQALQGRVAGVDMEQTSTKPGASLQIRIRGTRSLSASNDPLIVLDGIPFSGSISDLSTDDIKSIDILKDASATAIYGSRGANGVILVTTNKGQKGKKAEVSYNSYYGVKNAIKYPMMNAEEFKALRTLANKYTNGVDEADDVNIDWQDLYYRQGLVTNHDLNVIGGTEKSTYKFGVGYNRDEAVMYGQDYSRYSLRGSLDQEIGKYFKVGFTTNSNYSINKGSNLGLYGVLSMSPIANPYNADGTMKRIVKMPLDDQFVYTREIIKGLGDQWIDQSKAFGSYNTMYGEVKIPGVEGLKFRTNVGADFRMTNGGSYTGEGVFATNATTPSSASISNSLNTHWAVENLVTYDRNFAEKHQLNVVGMYSSEETKYNSSQISATEIPSDALQFYNLGHAPGDKVTINPDNQDYQVSGLISWMGRAMYSYDNRYMLSATFRTDASSRLAEGHKWHPYYAVSLGWNIKNETFMSNVNFIDMLKLRAGYGQTSNQAVAPYATLGRLATRPYNFGDIYSTGYYVSQLPNPNLGWEYSETMNYGLDFGLIKNRLTGTIEYYQTKTKDILLGLGLPATSGVTGYTANIGETENKGWELSLSGVILENVNGFTWDAGINMYSNKNKLVALASGQPKDENNWWFVGSSLNVVYDYEKIGLWNETDADYKYLQTLVPGGNAGMIKVKYTGEYNDDGSPKRAISTADRQVIELDPKLVGGFNTRIVYKGFDLSAVGAFRFGGKLISTLYSSAGYLNMLNGRRGNVEVDYWTPENTDAKYPKPGGIMDGDNPKYGSTLGLFNSSYVKIRTITLGYTFNQKLIKNIGISKLRLYGTVQNPFVLFSPYHHETGMDPETNSYGNENAAVAYSSNLKRLLTIGTNTPSTRNYMIGINLTF</sequence>
<comment type="subcellular location">
    <subcellularLocation>
        <location evidence="1 10">Cell outer membrane</location>
        <topology evidence="1 10">Multi-pass membrane protein</topology>
    </subcellularLocation>
</comment>
<dbReference type="Pfam" id="PF13715">
    <property type="entry name" value="CarbopepD_reg_2"/>
    <property type="match status" value="1"/>
</dbReference>
<dbReference type="InterPro" id="IPR008969">
    <property type="entry name" value="CarboxyPept-like_regulatory"/>
</dbReference>
<evidence type="ECO:0000256" key="1">
    <source>
        <dbReference type="ARBA" id="ARBA00004571"/>
    </source>
</evidence>
<keyword evidence="5 10" id="KW-0812">Transmembrane</keyword>
<evidence type="ECO:0000256" key="6">
    <source>
        <dbReference type="ARBA" id="ARBA00023004"/>
    </source>
</evidence>
<evidence type="ECO:0000256" key="5">
    <source>
        <dbReference type="ARBA" id="ARBA00022692"/>
    </source>
</evidence>
<dbReference type="PROSITE" id="PS52016">
    <property type="entry name" value="TONB_DEPENDENT_REC_3"/>
    <property type="match status" value="1"/>
</dbReference>
<dbReference type="InterPro" id="IPR037066">
    <property type="entry name" value="Plug_dom_sf"/>
</dbReference>
<evidence type="ECO:0000256" key="7">
    <source>
        <dbReference type="ARBA" id="ARBA00023077"/>
    </source>
</evidence>
<dbReference type="Pfam" id="PF07715">
    <property type="entry name" value="Plug"/>
    <property type="match status" value="1"/>
</dbReference>
<organism evidence="13 14">
    <name type="scientific">Aquipluma nitroreducens</name>
    <dbReference type="NCBI Taxonomy" id="2010828"/>
    <lineage>
        <taxon>Bacteria</taxon>
        <taxon>Pseudomonadati</taxon>
        <taxon>Bacteroidota</taxon>
        <taxon>Bacteroidia</taxon>
        <taxon>Marinilabiliales</taxon>
        <taxon>Prolixibacteraceae</taxon>
        <taxon>Aquipluma</taxon>
    </lineage>
</organism>
<dbReference type="InterPro" id="IPR012910">
    <property type="entry name" value="Plug_dom"/>
</dbReference>
<dbReference type="InterPro" id="IPR023996">
    <property type="entry name" value="TonB-dep_OMP_SusC/RagA"/>
</dbReference>
<dbReference type="SUPFAM" id="SSF49464">
    <property type="entry name" value="Carboxypeptidase regulatory domain-like"/>
    <property type="match status" value="1"/>
</dbReference>
<keyword evidence="3 10" id="KW-1134">Transmembrane beta strand</keyword>
<keyword evidence="9 10" id="KW-0998">Cell outer membrane</keyword>
<evidence type="ECO:0000256" key="11">
    <source>
        <dbReference type="RuleBase" id="RU003357"/>
    </source>
</evidence>
<gene>
    <name evidence="13" type="ORF">AQPE_3164</name>
</gene>
<evidence type="ECO:0000256" key="4">
    <source>
        <dbReference type="ARBA" id="ARBA00022496"/>
    </source>
</evidence>
<keyword evidence="8 10" id="KW-0472">Membrane</keyword>
<evidence type="ECO:0000313" key="13">
    <source>
        <dbReference type="EMBL" id="BBE18991.1"/>
    </source>
</evidence>
<dbReference type="InterPro" id="IPR039426">
    <property type="entry name" value="TonB-dep_rcpt-like"/>
</dbReference>
<dbReference type="AlphaFoldDB" id="A0A5K7SBM9"/>
<keyword evidence="6" id="KW-0408">Iron</keyword>
<reference evidence="13" key="1">
    <citation type="journal article" date="2020" name="Int. J. Syst. Evol. Microbiol.">
        <title>Aquipluma nitroreducens gen. nov. sp. nov., a novel facultatively anaerobic bacterium isolated from a freshwater lake.</title>
        <authorList>
            <person name="Watanabe M."/>
            <person name="Kojima H."/>
            <person name="Fukui M."/>
        </authorList>
    </citation>
    <scope>NUCLEOTIDE SEQUENCE</scope>
    <source>
        <strain evidence="13">MeG22</strain>
    </source>
</reference>
<dbReference type="Gene3D" id="2.60.40.1120">
    <property type="entry name" value="Carboxypeptidase-like, regulatory domain"/>
    <property type="match status" value="1"/>
</dbReference>
<dbReference type="NCBIfam" id="TIGR04056">
    <property type="entry name" value="OMP_RagA_SusC"/>
    <property type="match status" value="1"/>
</dbReference>